<dbReference type="PANTHER" id="PTHR38468">
    <property type="entry name" value="SLL0939 PROTEIN"/>
    <property type="match status" value="1"/>
</dbReference>
<dbReference type="RefSeq" id="WP_203869226.1">
    <property type="nucleotide sequence ID" value="NZ_BONW01000030.1"/>
</dbReference>
<name>A0ABQ4E961_9ACTN</name>
<feature type="transmembrane region" description="Helical" evidence="2">
    <location>
        <begin position="12"/>
        <end position="34"/>
    </location>
</feature>
<reference evidence="3 4" key="1">
    <citation type="submission" date="2021-01" db="EMBL/GenBank/DDBJ databases">
        <title>Whole genome shotgun sequence of Plantactinospora endophytica NBRC 110450.</title>
        <authorList>
            <person name="Komaki H."/>
            <person name="Tamura T."/>
        </authorList>
    </citation>
    <scope>NUCLEOTIDE SEQUENCE [LARGE SCALE GENOMIC DNA]</scope>
    <source>
        <strain evidence="3 4">NBRC 110450</strain>
    </source>
</reference>
<dbReference type="Proteomes" id="UP000646749">
    <property type="component" value="Unassembled WGS sequence"/>
</dbReference>
<dbReference type="PANTHER" id="PTHR38468:SF1">
    <property type="entry name" value="SLL0939 PROTEIN"/>
    <property type="match status" value="1"/>
</dbReference>
<evidence type="ECO:0000313" key="4">
    <source>
        <dbReference type="Proteomes" id="UP000646749"/>
    </source>
</evidence>
<dbReference type="InterPro" id="IPR012427">
    <property type="entry name" value="DUF1622"/>
</dbReference>
<dbReference type="Pfam" id="PF07784">
    <property type="entry name" value="DUF1622"/>
    <property type="match status" value="1"/>
</dbReference>
<proteinExistence type="predicted"/>
<protein>
    <recommendedName>
        <fullName evidence="5">DUF1622 domain-containing protein</fullName>
    </recommendedName>
</protein>
<evidence type="ECO:0000256" key="2">
    <source>
        <dbReference type="SAM" id="Phobius"/>
    </source>
</evidence>
<feature type="region of interest" description="Disordered" evidence="1">
    <location>
        <begin position="110"/>
        <end position="135"/>
    </location>
</feature>
<keyword evidence="2" id="KW-1133">Transmembrane helix</keyword>
<dbReference type="EMBL" id="BONW01000030">
    <property type="protein sequence ID" value="GIG90812.1"/>
    <property type="molecule type" value="Genomic_DNA"/>
</dbReference>
<gene>
    <name evidence="3" type="ORF">Pen02_57480</name>
</gene>
<keyword evidence="2" id="KW-0472">Membrane</keyword>
<organism evidence="3 4">
    <name type="scientific">Plantactinospora endophytica</name>
    <dbReference type="NCBI Taxonomy" id="673535"/>
    <lineage>
        <taxon>Bacteria</taxon>
        <taxon>Bacillati</taxon>
        <taxon>Actinomycetota</taxon>
        <taxon>Actinomycetes</taxon>
        <taxon>Micromonosporales</taxon>
        <taxon>Micromonosporaceae</taxon>
        <taxon>Plantactinospora</taxon>
    </lineage>
</organism>
<evidence type="ECO:0008006" key="5">
    <source>
        <dbReference type="Google" id="ProtNLM"/>
    </source>
</evidence>
<evidence type="ECO:0000256" key="1">
    <source>
        <dbReference type="SAM" id="MobiDB-lite"/>
    </source>
</evidence>
<comment type="caution">
    <text evidence="3">The sequence shown here is derived from an EMBL/GenBank/DDBJ whole genome shotgun (WGS) entry which is preliminary data.</text>
</comment>
<evidence type="ECO:0000313" key="3">
    <source>
        <dbReference type="EMBL" id="GIG90812.1"/>
    </source>
</evidence>
<keyword evidence="4" id="KW-1185">Reference proteome</keyword>
<accession>A0ABQ4E961</accession>
<keyword evidence="2" id="KW-0812">Transmembrane</keyword>
<sequence length="135" mass="14275">MAEELLDRVVQVLVTVIEAVGAAVIFGGAVWAAGRFVVEGIRHRSGAVFTPVRLTLGRFLALGLEFQLAADLLRTAVSPSFGQLGRLAAIAAIRTALNYFLSRENREEKRKLAGEGDGTSPADGAAPVGEGTTRR</sequence>